<evidence type="ECO:0008006" key="3">
    <source>
        <dbReference type="Google" id="ProtNLM"/>
    </source>
</evidence>
<dbReference type="PANTHER" id="PTHR41260:SF1">
    <property type="entry name" value="PROTEIN ECSC"/>
    <property type="match status" value="1"/>
</dbReference>
<dbReference type="Proteomes" id="UP000001188">
    <property type="component" value="Chromosome"/>
</dbReference>
<protein>
    <recommendedName>
        <fullName evidence="3">Peptidase</fullName>
    </recommendedName>
</protein>
<sequence length="276" mass="28607">MTTAMTTLPIPVMDAAAQHDLATAHALLENPGVAAQIANTLGAPIESLVAKRLPKVVTRSIDGVTRRALQVAMKSALLSLRGKTVAHAPAATARHTLAVAVAGGAGGFFGLPGLMVELPVTTTVMLRSIADIARSEGESLHDPETALACLEVLAHGGRSASDDGAESGYFAVRTAMAQQLSAAAHYVAAHGFASKGAPALVSLVSRIAAKFSVNVGEKLAVQAVPLVGAVSGATLNTLFMRHFQAMARGHFIVRRLERRFGAEAVRRAYDALPAPR</sequence>
<reference evidence="1 2" key="1">
    <citation type="journal article" date="2008" name="J. Biotechnol.">
        <title>The genome of Xanthomonas campestris pv. campestris B100 and its use for the reconstruction of metabolic pathways involved in xanthan biosynthesis.</title>
        <authorList>
            <person name="Vorholter F.J."/>
            <person name="Schneiker S."/>
            <person name="Goesmann A."/>
            <person name="Krause L."/>
            <person name="Bekel T."/>
            <person name="Kaiser O."/>
            <person name="Linke B."/>
            <person name="Patschkowski T."/>
            <person name="Ruckert C."/>
            <person name="Schmid J."/>
            <person name="Sidhu V.K."/>
            <person name="Sieber V."/>
            <person name="Tauch A."/>
            <person name="Watt S.A."/>
            <person name="Weisshaar B."/>
            <person name="Becker A."/>
            <person name="Niehaus K."/>
            <person name="Puhler A."/>
        </authorList>
    </citation>
    <scope>NUCLEOTIDE SEQUENCE [LARGE SCALE GENOMIC DNA]</scope>
    <source>
        <strain evidence="1 2">B100</strain>
    </source>
</reference>
<dbReference type="AlphaFoldDB" id="A0A1X7QEB7"/>
<dbReference type="EMBL" id="AM920689">
    <property type="protein sequence ID" value="SMH63070.1"/>
    <property type="molecule type" value="Genomic_DNA"/>
</dbReference>
<evidence type="ECO:0000313" key="2">
    <source>
        <dbReference type="Proteomes" id="UP000001188"/>
    </source>
</evidence>
<accession>A0A1X7QEB7</accession>
<name>A0A1X7QEB7_XANCB</name>
<gene>
    <name evidence="1" type="ORF">XCCB100_0093</name>
</gene>
<dbReference type="Pfam" id="PF12787">
    <property type="entry name" value="EcsC"/>
    <property type="match status" value="1"/>
</dbReference>
<evidence type="ECO:0000313" key="1">
    <source>
        <dbReference type="EMBL" id="SMH63070.1"/>
    </source>
</evidence>
<dbReference type="InterPro" id="IPR024787">
    <property type="entry name" value="EcsC"/>
</dbReference>
<dbReference type="PANTHER" id="PTHR41260">
    <property type="entry name" value="PROTEIN ECSC"/>
    <property type="match status" value="1"/>
</dbReference>
<proteinExistence type="predicted"/>
<organism evidence="1 2">
    <name type="scientific">Xanthomonas campestris pv. campestris (strain B100)</name>
    <dbReference type="NCBI Taxonomy" id="509169"/>
    <lineage>
        <taxon>Bacteria</taxon>
        <taxon>Pseudomonadati</taxon>
        <taxon>Pseudomonadota</taxon>
        <taxon>Gammaproteobacteria</taxon>
        <taxon>Lysobacterales</taxon>
        <taxon>Lysobacteraceae</taxon>
        <taxon>Xanthomonas</taxon>
    </lineage>
</organism>